<proteinExistence type="predicted"/>
<evidence type="ECO:0000313" key="2">
    <source>
        <dbReference type="EMBL" id="ADE53336.1"/>
    </source>
</evidence>
<protein>
    <recommendedName>
        <fullName evidence="4">Lipoprotein</fullName>
    </recommendedName>
</protein>
<keyword evidence="1" id="KW-0732">Signal</keyword>
<gene>
    <name evidence="2" type="ordered locus">Caka_0311</name>
</gene>
<feature type="chain" id="PRO_5003071584" description="Lipoprotein" evidence="1">
    <location>
        <begin position="22"/>
        <end position="65"/>
    </location>
</feature>
<accession>D5EMD0</accession>
<dbReference type="PROSITE" id="PS51257">
    <property type="entry name" value="PROKAR_LIPOPROTEIN"/>
    <property type="match status" value="1"/>
</dbReference>
<dbReference type="AlphaFoldDB" id="D5EMD0"/>
<dbReference type="EMBL" id="CP001998">
    <property type="protein sequence ID" value="ADE53336.1"/>
    <property type="molecule type" value="Genomic_DNA"/>
</dbReference>
<name>D5EMD0_CORAD</name>
<dbReference type="HOGENOM" id="CLU_2842305_0_0_0"/>
<evidence type="ECO:0008006" key="4">
    <source>
        <dbReference type="Google" id="ProtNLM"/>
    </source>
</evidence>
<dbReference type="RefSeq" id="WP_013042062.1">
    <property type="nucleotide sequence ID" value="NC_014008.1"/>
</dbReference>
<dbReference type="Proteomes" id="UP000000925">
    <property type="component" value="Chromosome"/>
</dbReference>
<feature type="signal peptide" evidence="1">
    <location>
        <begin position="1"/>
        <end position="21"/>
    </location>
</feature>
<keyword evidence="3" id="KW-1185">Reference proteome</keyword>
<reference evidence="2 3" key="1">
    <citation type="journal article" date="2010" name="Stand. Genomic Sci.">
        <title>Complete genome sequence of Coraliomargarita akajimensis type strain (04OKA010-24).</title>
        <authorList>
            <person name="Mavromatis K."/>
            <person name="Abt B."/>
            <person name="Brambilla E."/>
            <person name="Lapidus A."/>
            <person name="Copeland A."/>
            <person name="Deshpande S."/>
            <person name="Nolan M."/>
            <person name="Lucas S."/>
            <person name="Tice H."/>
            <person name="Cheng J.F."/>
            <person name="Han C."/>
            <person name="Detter J.C."/>
            <person name="Woyke T."/>
            <person name="Goodwin L."/>
            <person name="Pitluck S."/>
            <person name="Held B."/>
            <person name="Brettin T."/>
            <person name="Tapia R."/>
            <person name="Ivanova N."/>
            <person name="Mikhailova N."/>
            <person name="Pati A."/>
            <person name="Liolios K."/>
            <person name="Chen A."/>
            <person name="Palaniappan K."/>
            <person name="Land M."/>
            <person name="Hauser L."/>
            <person name="Chang Y.J."/>
            <person name="Jeffries C.D."/>
            <person name="Rohde M."/>
            <person name="Goker M."/>
            <person name="Bristow J."/>
            <person name="Eisen J.A."/>
            <person name="Markowitz V."/>
            <person name="Hugenholtz P."/>
            <person name="Klenk H.P."/>
            <person name="Kyrpides N.C."/>
        </authorList>
    </citation>
    <scope>NUCLEOTIDE SEQUENCE [LARGE SCALE GENOMIC DNA]</scope>
    <source>
        <strain evidence="3">DSM 45221 / IAM 15411 / JCM 23193 / KCTC 12865</strain>
    </source>
</reference>
<dbReference type="STRING" id="583355.Caka_0311"/>
<sequence>MKLHTIIQLSALLLIALAGCAKESEETLDGGYYFFDLQTKETPELSLWVDQKKFTPLSIFPYRQL</sequence>
<dbReference type="KEGG" id="caa:Caka_0311"/>
<evidence type="ECO:0000256" key="1">
    <source>
        <dbReference type="SAM" id="SignalP"/>
    </source>
</evidence>
<evidence type="ECO:0000313" key="3">
    <source>
        <dbReference type="Proteomes" id="UP000000925"/>
    </source>
</evidence>
<organism evidence="2 3">
    <name type="scientific">Coraliomargarita akajimensis (strain DSM 45221 / IAM 15411 / JCM 23193 / KCTC 12865 / 04OKA010-24)</name>
    <dbReference type="NCBI Taxonomy" id="583355"/>
    <lineage>
        <taxon>Bacteria</taxon>
        <taxon>Pseudomonadati</taxon>
        <taxon>Verrucomicrobiota</taxon>
        <taxon>Opitutia</taxon>
        <taxon>Puniceicoccales</taxon>
        <taxon>Coraliomargaritaceae</taxon>
        <taxon>Coraliomargarita</taxon>
    </lineage>
</organism>